<dbReference type="GO" id="GO:0005243">
    <property type="term" value="F:gap junction channel activity"/>
    <property type="evidence" value="ECO:0007669"/>
    <property type="project" value="TreeGrafter"/>
</dbReference>
<feature type="transmembrane region" description="Helical" evidence="11">
    <location>
        <begin position="184"/>
        <end position="208"/>
    </location>
</feature>
<gene>
    <name evidence="14" type="ORF">P4O66_021446</name>
</gene>
<keyword evidence="15" id="KW-1185">Reference proteome</keyword>
<keyword evidence="7" id="KW-0965">Cell junction</keyword>
<dbReference type="SMART" id="SM01089">
    <property type="entry name" value="Connexin_CCC"/>
    <property type="match status" value="1"/>
</dbReference>
<name>A0AAD9E3E4_9TELE</name>
<keyword evidence="5" id="KW-1009">Hearing</keyword>
<comment type="function">
    <text evidence="10">One gap junction consists of a cluster of closely packed pairs of transmembrane channels, the connexons, through which materials of low MW diffuse from one cell to a neighboring cell.</text>
</comment>
<dbReference type="InterPro" id="IPR017990">
    <property type="entry name" value="Connexin_CS"/>
</dbReference>
<evidence type="ECO:0000256" key="9">
    <source>
        <dbReference type="ARBA" id="ARBA00023136"/>
    </source>
</evidence>
<keyword evidence="9 11" id="KW-0472">Membrane</keyword>
<evidence type="ECO:0000256" key="4">
    <source>
        <dbReference type="ARBA" id="ARBA00022692"/>
    </source>
</evidence>
<protein>
    <recommendedName>
        <fullName evidence="10">Gap junction protein</fullName>
    </recommendedName>
</protein>
<accession>A0AAD9E3E4</accession>
<sequence length="471" mass="53350">LTGVNRHSTSLGKIWLSVLFIFRVSVLVVAAETVWSDEQADFVCNTLQPGCENVCYDHFFPISHVRLWCLQLIFASTPPLLVAMYVAHRRHEDKRGILCASRSRAKQEEDLESLRKRRLPITGALWWVYAASLLFRLLFEAVFMYALYAIYDGVWLPRLVRCEEVPCPNEVDCFVSRPTEKTVFTVFMAAASGACMVLNVAELAYLVAKAATRGPARRGVRKGQADYAAKDKGLLQMMRNETLLASSSSVSSACKAVTLKAWVTGAFWDGCWKMHKNIQQSLARSGCRSSSSSGPWCWALLQRRCGGDEQSDFTCNTQQPSCQNVCYDEAFNISEIHFWVLQIIFVSMRILIYLGHVLHIVWMKEQHEEKEKEPRKANRHREDKDLHRNGEIYHLGWKKIKQGMNKFLPEHGRAGSNAVHPTAAVALAATTAAEHKAEPAKKVPLYSLYSSNNRNYYHLAIVQKWANMAAE</sequence>
<dbReference type="GO" id="GO:0007605">
    <property type="term" value="P:sensory perception of sound"/>
    <property type="evidence" value="ECO:0007669"/>
    <property type="project" value="UniProtKB-KW"/>
</dbReference>
<dbReference type="EMBL" id="JAROKS010000006">
    <property type="protein sequence ID" value="KAK1802908.1"/>
    <property type="molecule type" value="Genomic_DNA"/>
</dbReference>
<feature type="transmembrane region" description="Helical" evidence="11">
    <location>
        <begin position="12"/>
        <end position="31"/>
    </location>
</feature>
<evidence type="ECO:0000256" key="10">
    <source>
        <dbReference type="RuleBase" id="RU000630"/>
    </source>
</evidence>
<dbReference type="GO" id="GO:1990349">
    <property type="term" value="P:gap junction-mediated intercellular transport"/>
    <property type="evidence" value="ECO:0007669"/>
    <property type="project" value="TreeGrafter"/>
</dbReference>
<dbReference type="FunFam" id="1.20.1440.80:FF:000001">
    <property type="entry name" value="Gap junction alpha-1"/>
    <property type="match status" value="1"/>
</dbReference>
<feature type="transmembrane region" description="Helical" evidence="11">
    <location>
        <begin position="124"/>
        <end position="151"/>
    </location>
</feature>
<proteinExistence type="inferred from homology"/>
<keyword evidence="6 10" id="KW-0303">Gap junction</keyword>
<keyword evidence="3" id="KW-1003">Cell membrane</keyword>
<evidence type="ECO:0000313" key="14">
    <source>
        <dbReference type="EMBL" id="KAK1802908.1"/>
    </source>
</evidence>
<feature type="domain" description="Connexin cysteine-rich" evidence="13">
    <location>
        <begin position="139"/>
        <end position="206"/>
    </location>
</feature>
<evidence type="ECO:0000256" key="8">
    <source>
        <dbReference type="ARBA" id="ARBA00022989"/>
    </source>
</evidence>
<evidence type="ECO:0000313" key="15">
    <source>
        <dbReference type="Proteomes" id="UP001239994"/>
    </source>
</evidence>
<feature type="transmembrane region" description="Helical" evidence="11">
    <location>
        <begin position="65"/>
        <end position="87"/>
    </location>
</feature>
<dbReference type="SMART" id="SM00037">
    <property type="entry name" value="CNX"/>
    <property type="match status" value="2"/>
</dbReference>
<dbReference type="PRINTS" id="PR00206">
    <property type="entry name" value="CONNEXIN"/>
</dbReference>
<dbReference type="Proteomes" id="UP001239994">
    <property type="component" value="Unassembled WGS sequence"/>
</dbReference>
<comment type="subcellular location">
    <subcellularLocation>
        <location evidence="1">Cell junction</location>
        <location evidence="1">Gap junction</location>
    </subcellularLocation>
    <subcellularLocation>
        <location evidence="2 10">Cell membrane</location>
        <topology evidence="2 10">Multi-pass membrane protein</topology>
    </subcellularLocation>
</comment>
<comment type="caution">
    <text evidence="14">The sequence shown here is derived from an EMBL/GenBank/DDBJ whole genome shotgun (WGS) entry which is preliminary data.</text>
</comment>
<dbReference type="InterPro" id="IPR038359">
    <property type="entry name" value="Connexin_N_sf"/>
</dbReference>
<evidence type="ECO:0000256" key="5">
    <source>
        <dbReference type="ARBA" id="ARBA00022740"/>
    </source>
</evidence>
<reference evidence="14" key="1">
    <citation type="submission" date="2023-03" db="EMBL/GenBank/DDBJ databases">
        <title>Electrophorus voltai genome.</title>
        <authorList>
            <person name="Bian C."/>
        </authorList>
    </citation>
    <scope>NUCLEOTIDE SEQUENCE</scope>
    <source>
        <strain evidence="14">CB-2022</strain>
        <tissue evidence="14">Muscle</tissue>
    </source>
</reference>
<comment type="subunit">
    <text evidence="10">A connexon is composed of a hexamer of connexins.</text>
</comment>
<evidence type="ECO:0000259" key="12">
    <source>
        <dbReference type="SMART" id="SM00037"/>
    </source>
</evidence>
<dbReference type="InterPro" id="IPR013092">
    <property type="entry name" value="Connexin_N"/>
</dbReference>
<dbReference type="PANTHER" id="PTHR11984">
    <property type="entry name" value="CONNEXIN"/>
    <property type="match status" value="1"/>
</dbReference>
<keyword evidence="4 10" id="KW-0812">Transmembrane</keyword>
<dbReference type="GO" id="GO:0005922">
    <property type="term" value="C:connexin complex"/>
    <property type="evidence" value="ECO:0007669"/>
    <property type="project" value="InterPro"/>
</dbReference>
<organism evidence="14 15">
    <name type="scientific">Electrophorus voltai</name>
    <dbReference type="NCBI Taxonomy" id="2609070"/>
    <lineage>
        <taxon>Eukaryota</taxon>
        <taxon>Metazoa</taxon>
        <taxon>Chordata</taxon>
        <taxon>Craniata</taxon>
        <taxon>Vertebrata</taxon>
        <taxon>Euteleostomi</taxon>
        <taxon>Actinopterygii</taxon>
        <taxon>Neopterygii</taxon>
        <taxon>Teleostei</taxon>
        <taxon>Ostariophysi</taxon>
        <taxon>Gymnotiformes</taxon>
        <taxon>Gymnotoidei</taxon>
        <taxon>Gymnotidae</taxon>
        <taxon>Electrophorus</taxon>
    </lineage>
</organism>
<dbReference type="InterPro" id="IPR019570">
    <property type="entry name" value="Connexin_CCC"/>
</dbReference>
<dbReference type="Pfam" id="PF00029">
    <property type="entry name" value="Connexin"/>
    <property type="match status" value="2"/>
</dbReference>
<feature type="domain" description="Connexin N-terminal" evidence="12">
    <location>
        <begin position="33"/>
        <end position="66"/>
    </location>
</feature>
<feature type="transmembrane region" description="Helical" evidence="11">
    <location>
        <begin position="338"/>
        <end position="362"/>
    </location>
</feature>
<evidence type="ECO:0000256" key="1">
    <source>
        <dbReference type="ARBA" id="ARBA00004610"/>
    </source>
</evidence>
<evidence type="ECO:0000256" key="2">
    <source>
        <dbReference type="ARBA" id="ARBA00004651"/>
    </source>
</evidence>
<feature type="domain" description="Connexin N-terminal" evidence="12">
    <location>
        <begin position="304"/>
        <end position="337"/>
    </location>
</feature>
<dbReference type="AlphaFoldDB" id="A0AAD9E3E4"/>
<feature type="non-terminal residue" evidence="14">
    <location>
        <position position="1"/>
    </location>
</feature>
<evidence type="ECO:0000259" key="13">
    <source>
        <dbReference type="SMART" id="SM01089"/>
    </source>
</evidence>
<evidence type="ECO:0000256" key="3">
    <source>
        <dbReference type="ARBA" id="ARBA00022475"/>
    </source>
</evidence>
<dbReference type="GO" id="GO:0007267">
    <property type="term" value="P:cell-cell signaling"/>
    <property type="evidence" value="ECO:0007669"/>
    <property type="project" value="TreeGrafter"/>
</dbReference>
<dbReference type="PROSITE" id="PS00407">
    <property type="entry name" value="CONNEXINS_1"/>
    <property type="match status" value="1"/>
</dbReference>
<dbReference type="PANTHER" id="PTHR11984:SF46">
    <property type="entry name" value="GAP JUNCTION BETA-2 PROTEIN"/>
    <property type="match status" value="1"/>
</dbReference>
<keyword evidence="8 11" id="KW-1133">Transmembrane helix</keyword>
<comment type="similarity">
    <text evidence="10">Belongs to the connexin family.</text>
</comment>
<dbReference type="Gene3D" id="1.20.1440.80">
    <property type="entry name" value="Gap junction channel protein cysteine-rich domain"/>
    <property type="match status" value="2"/>
</dbReference>
<evidence type="ECO:0000256" key="6">
    <source>
        <dbReference type="ARBA" id="ARBA00022868"/>
    </source>
</evidence>
<evidence type="ECO:0000256" key="7">
    <source>
        <dbReference type="ARBA" id="ARBA00022949"/>
    </source>
</evidence>
<dbReference type="PROSITE" id="PS00408">
    <property type="entry name" value="CONNEXINS_2"/>
    <property type="match status" value="1"/>
</dbReference>
<dbReference type="InterPro" id="IPR000500">
    <property type="entry name" value="Connexin"/>
</dbReference>
<evidence type="ECO:0000256" key="11">
    <source>
        <dbReference type="SAM" id="Phobius"/>
    </source>
</evidence>